<dbReference type="EMBL" id="CAJOBR010000703">
    <property type="protein sequence ID" value="CAF4537947.1"/>
    <property type="molecule type" value="Genomic_DNA"/>
</dbReference>
<evidence type="ECO:0000313" key="9">
    <source>
        <dbReference type="Proteomes" id="UP000663873"/>
    </source>
</evidence>
<dbReference type="EMBL" id="CAJNYT010003660">
    <property type="protein sequence ID" value="CAF3588259.1"/>
    <property type="molecule type" value="Genomic_DNA"/>
</dbReference>
<evidence type="ECO:0000313" key="6">
    <source>
        <dbReference type="EMBL" id="CAF4226723.1"/>
    </source>
</evidence>
<dbReference type="Proteomes" id="UP000663872">
    <property type="component" value="Unassembled WGS sequence"/>
</dbReference>
<keyword evidence="9" id="KW-1185">Reference proteome</keyword>
<dbReference type="EMBL" id="CAJNYD010002064">
    <property type="protein sequence ID" value="CAF3389817.1"/>
    <property type="molecule type" value="Genomic_DNA"/>
</dbReference>
<dbReference type="Proteomes" id="UP000663825">
    <property type="component" value="Unassembled WGS sequence"/>
</dbReference>
<comment type="caution">
    <text evidence="2">The sequence shown here is derived from an EMBL/GenBank/DDBJ whole genome shotgun (WGS) entry which is preliminary data.</text>
</comment>
<evidence type="ECO:0000313" key="4">
    <source>
        <dbReference type="EMBL" id="CAF3588259.1"/>
    </source>
</evidence>
<protein>
    <submittedName>
        <fullName evidence="2">Uncharacterized protein</fullName>
    </submittedName>
</protein>
<evidence type="ECO:0000313" key="3">
    <source>
        <dbReference type="EMBL" id="CAF3389817.1"/>
    </source>
</evidence>
<evidence type="ECO:0000313" key="7">
    <source>
        <dbReference type="EMBL" id="CAF4537947.1"/>
    </source>
</evidence>
<organism evidence="2 8">
    <name type="scientific">Rotaria socialis</name>
    <dbReference type="NCBI Taxonomy" id="392032"/>
    <lineage>
        <taxon>Eukaryota</taxon>
        <taxon>Metazoa</taxon>
        <taxon>Spiralia</taxon>
        <taxon>Gnathifera</taxon>
        <taxon>Rotifera</taxon>
        <taxon>Eurotatoria</taxon>
        <taxon>Bdelloidea</taxon>
        <taxon>Philodinida</taxon>
        <taxon>Philodinidae</taxon>
        <taxon>Rotaria</taxon>
    </lineage>
</organism>
<dbReference type="EMBL" id="CAJNXB010004055">
    <property type="protein sequence ID" value="CAF3352585.1"/>
    <property type="molecule type" value="Genomic_DNA"/>
</dbReference>
<dbReference type="AlphaFoldDB" id="A0A817W8L2"/>
<evidence type="ECO:0000313" key="2">
    <source>
        <dbReference type="EMBL" id="CAF3352585.1"/>
    </source>
</evidence>
<dbReference type="EMBL" id="CAJOBP010000839">
    <property type="protein sequence ID" value="CAF4226723.1"/>
    <property type="molecule type" value="Genomic_DNA"/>
</dbReference>
<evidence type="ECO:0000313" key="8">
    <source>
        <dbReference type="Proteomes" id="UP000663825"/>
    </source>
</evidence>
<proteinExistence type="predicted"/>
<dbReference type="Proteomes" id="UP000663833">
    <property type="component" value="Unassembled WGS sequence"/>
</dbReference>
<dbReference type="EMBL" id="CAJOBO010000306">
    <property type="protein sequence ID" value="CAF4188435.1"/>
    <property type="molecule type" value="Genomic_DNA"/>
</dbReference>
<accession>A0A817W8L2</accession>
<name>A0A817W8L2_9BILA</name>
<reference evidence="2" key="1">
    <citation type="submission" date="2021-02" db="EMBL/GenBank/DDBJ databases">
        <authorList>
            <person name="Nowell W R."/>
        </authorList>
    </citation>
    <scope>NUCLEOTIDE SEQUENCE</scope>
</reference>
<gene>
    <name evidence="4" type="ORF">GRG538_LOCUS22061</name>
    <name evidence="5" type="ORF">HFQ381_LOCUS6682</name>
    <name evidence="3" type="ORF">LUA448_LOCUS16560</name>
    <name evidence="7" type="ORF">QYT958_LOCUS7388</name>
    <name evidence="2" type="ORF">TIS948_LOCUS23418</name>
    <name evidence="6" type="ORF">UJA718_LOCUS8074</name>
</gene>
<dbReference type="Proteomes" id="UP000663873">
    <property type="component" value="Unassembled WGS sequence"/>
</dbReference>
<evidence type="ECO:0000313" key="5">
    <source>
        <dbReference type="EMBL" id="CAF4188435.1"/>
    </source>
</evidence>
<dbReference type="OrthoDB" id="5145626at2759"/>
<feature type="region of interest" description="Disordered" evidence="1">
    <location>
        <begin position="97"/>
        <end position="116"/>
    </location>
</feature>
<sequence length="116" mass="13766">MTRINREQLQKRIVQHYINIANKKRRIKIKHFLQEKIPRQTTYSIINKYEESAYVGDKPRSGRPKKLSRGKLTKLKRLVNKKTSSKIRIISDCHLKNPINTLKNPSFPKKSDDNRL</sequence>
<evidence type="ECO:0000256" key="1">
    <source>
        <dbReference type="SAM" id="MobiDB-lite"/>
    </source>
</evidence>
<dbReference type="Proteomes" id="UP000663851">
    <property type="component" value="Unassembled WGS sequence"/>
</dbReference>
<dbReference type="Proteomes" id="UP000663848">
    <property type="component" value="Unassembled WGS sequence"/>
</dbReference>